<evidence type="ECO:0000259" key="3">
    <source>
        <dbReference type="PROSITE" id="PS50943"/>
    </source>
</evidence>
<feature type="domain" description="HTH cro/C1-type" evidence="3">
    <location>
        <begin position="107"/>
        <end position="161"/>
    </location>
</feature>
<dbReference type="InterPro" id="IPR010982">
    <property type="entry name" value="Lambda_DNA-bd_dom_sf"/>
</dbReference>
<dbReference type="InterPro" id="IPR014710">
    <property type="entry name" value="RmlC-like_jellyroll"/>
</dbReference>
<dbReference type="GO" id="GO:0003677">
    <property type="term" value="F:DNA binding"/>
    <property type="evidence" value="ECO:0007669"/>
    <property type="project" value="UniProtKB-KW"/>
</dbReference>
<dbReference type="Pfam" id="PF07883">
    <property type="entry name" value="Cupin_2"/>
    <property type="match status" value="1"/>
</dbReference>
<reference evidence="4 5" key="1">
    <citation type="submission" date="2019-01" db="EMBL/GenBank/DDBJ databases">
        <authorList>
            <person name="Li J."/>
        </authorList>
    </citation>
    <scope>NUCLEOTIDE SEQUENCE [LARGE SCALE GENOMIC DNA]</scope>
    <source>
        <strain evidence="4 5">CGMCC 4.7180</strain>
    </source>
</reference>
<dbReference type="SMART" id="SM00530">
    <property type="entry name" value="HTH_XRE"/>
    <property type="match status" value="1"/>
</dbReference>
<dbReference type="EMBL" id="SDPL01000283">
    <property type="protein sequence ID" value="RXZ45923.1"/>
    <property type="molecule type" value="Genomic_DNA"/>
</dbReference>
<dbReference type="PROSITE" id="PS50943">
    <property type="entry name" value="HTH_CROC1"/>
    <property type="match status" value="1"/>
</dbReference>
<evidence type="ECO:0000313" key="5">
    <source>
        <dbReference type="Proteomes" id="UP000292881"/>
    </source>
</evidence>
<dbReference type="CDD" id="cd02209">
    <property type="entry name" value="cupin_XRE_C"/>
    <property type="match status" value="1"/>
</dbReference>
<feature type="compositionally biased region" description="Polar residues" evidence="2">
    <location>
        <begin position="20"/>
        <end position="32"/>
    </location>
</feature>
<dbReference type="GO" id="GO:0003700">
    <property type="term" value="F:DNA-binding transcription factor activity"/>
    <property type="evidence" value="ECO:0007669"/>
    <property type="project" value="TreeGrafter"/>
</dbReference>
<dbReference type="Gene3D" id="2.60.120.10">
    <property type="entry name" value="Jelly Rolls"/>
    <property type="match status" value="1"/>
</dbReference>
<organism evidence="4 5">
    <name type="scientific">Agromyces binzhouensis</name>
    <dbReference type="NCBI Taxonomy" id="1817495"/>
    <lineage>
        <taxon>Bacteria</taxon>
        <taxon>Bacillati</taxon>
        <taxon>Actinomycetota</taxon>
        <taxon>Actinomycetes</taxon>
        <taxon>Micrococcales</taxon>
        <taxon>Microbacteriaceae</taxon>
        <taxon>Agromyces</taxon>
    </lineage>
</organism>
<dbReference type="SUPFAM" id="SSF51182">
    <property type="entry name" value="RmlC-like cupins"/>
    <property type="match status" value="1"/>
</dbReference>
<evidence type="ECO:0000313" key="4">
    <source>
        <dbReference type="EMBL" id="RXZ45923.1"/>
    </source>
</evidence>
<dbReference type="InterPro" id="IPR001387">
    <property type="entry name" value="Cro/C1-type_HTH"/>
</dbReference>
<proteinExistence type="predicted"/>
<dbReference type="InterPro" id="IPR013096">
    <property type="entry name" value="Cupin_2"/>
</dbReference>
<dbReference type="InterPro" id="IPR011051">
    <property type="entry name" value="RmlC_Cupin_sf"/>
</dbReference>
<dbReference type="PANTHER" id="PTHR46797">
    <property type="entry name" value="HTH-TYPE TRANSCRIPTIONAL REGULATOR"/>
    <property type="match status" value="1"/>
</dbReference>
<protein>
    <submittedName>
        <fullName evidence="4">Cupin domain-containing protein</fullName>
    </submittedName>
</protein>
<dbReference type="OrthoDB" id="5114244at2"/>
<gene>
    <name evidence="4" type="ORF">ESO86_12580</name>
</gene>
<dbReference type="CDD" id="cd00093">
    <property type="entry name" value="HTH_XRE"/>
    <property type="match status" value="1"/>
</dbReference>
<dbReference type="SUPFAM" id="SSF47413">
    <property type="entry name" value="lambda repressor-like DNA-binding domains"/>
    <property type="match status" value="1"/>
</dbReference>
<sequence>MAAPPRSSVRLEMPGGPSSARPSTSSTGTPVRSDSACARMMRPMRADVGVVPIRPAMMRASQSGEVGEECCLTCCLVLFSSNPCPASTPGGEREGIVVGDEGVGEQVRRYRRARRMSQRALGAQAGVTSGFLSQLETGRTNASVATLRRLADALGVSLGDLVAPGPVPAGRVVRADRRRRFSASDGMVKWFLTEPPHGHVEMYAVTIEPGGSTGARQYRHGDSEEVILVTRGAVRVELEGEAYDLGTGDTVVFPSSTPHRVANTAGDVAELVWVNSPPTPE</sequence>
<name>A0A4V1QRS6_9MICO</name>
<dbReference type="Proteomes" id="UP000292881">
    <property type="component" value="Unassembled WGS sequence"/>
</dbReference>
<keyword evidence="5" id="KW-1185">Reference proteome</keyword>
<dbReference type="Pfam" id="PF13560">
    <property type="entry name" value="HTH_31"/>
    <property type="match status" value="1"/>
</dbReference>
<accession>A0A4V1QRS6</accession>
<evidence type="ECO:0000256" key="1">
    <source>
        <dbReference type="ARBA" id="ARBA00023125"/>
    </source>
</evidence>
<evidence type="ECO:0000256" key="2">
    <source>
        <dbReference type="SAM" id="MobiDB-lite"/>
    </source>
</evidence>
<dbReference type="PANTHER" id="PTHR46797:SF1">
    <property type="entry name" value="METHYLPHOSPHONATE SYNTHASE"/>
    <property type="match status" value="1"/>
</dbReference>
<comment type="caution">
    <text evidence="4">The sequence shown here is derived from an EMBL/GenBank/DDBJ whole genome shotgun (WGS) entry which is preliminary data.</text>
</comment>
<dbReference type="GO" id="GO:0005829">
    <property type="term" value="C:cytosol"/>
    <property type="evidence" value="ECO:0007669"/>
    <property type="project" value="TreeGrafter"/>
</dbReference>
<dbReference type="InterPro" id="IPR050807">
    <property type="entry name" value="TransReg_Diox_bact_type"/>
</dbReference>
<keyword evidence="1" id="KW-0238">DNA-binding</keyword>
<dbReference type="AlphaFoldDB" id="A0A4V1QRS6"/>
<feature type="region of interest" description="Disordered" evidence="2">
    <location>
        <begin position="1"/>
        <end position="35"/>
    </location>
</feature>
<dbReference type="Gene3D" id="1.10.260.40">
    <property type="entry name" value="lambda repressor-like DNA-binding domains"/>
    <property type="match status" value="1"/>
</dbReference>